<sequence length="239" mass="27215">MECSAPITKQIVNGWYYLQKIKEEYFALREVKKENLQLRKKLAELNQKEVFYRELLLANQRLQSLLKLKQKLKYPSLSANVISYTPYFNPKLVFIDKGRKEGLKLHFPVLNIQGVVGQIVMLSSHYAKVLTIIDANSRIGVKSQRTRVNGIFIGTGINTGEIKYIMKDKDVKVDDLFITSGLDGIFPKGLSVGRVTSISEPKTGLFKKIKVRTSVDFCCLEEVLVLLKPSQWSFPNGQN</sequence>
<dbReference type="KEGG" id="daw:HS1_001879"/>
<name>A0A7V1P350_DESA2</name>
<evidence type="ECO:0000313" key="6">
    <source>
        <dbReference type="EMBL" id="AMM41673.1"/>
    </source>
</evidence>
<organism evidence="6 7">
    <name type="scientific">Desulfofervidus auxilii</name>
    <dbReference type="NCBI Taxonomy" id="1621989"/>
    <lineage>
        <taxon>Bacteria</taxon>
        <taxon>Pseudomonadati</taxon>
        <taxon>Thermodesulfobacteriota</taxon>
        <taxon>Candidatus Desulfofervidia</taxon>
        <taxon>Candidatus Desulfofervidales</taxon>
        <taxon>Candidatus Desulfofervidaceae</taxon>
        <taxon>Candidatus Desulfofervidus</taxon>
    </lineage>
</organism>
<dbReference type="NCBIfam" id="TIGR00219">
    <property type="entry name" value="mreC"/>
    <property type="match status" value="1"/>
</dbReference>
<proteinExistence type="inferred from homology"/>
<feature type="domain" description="Rod shape-determining protein MreC beta-barrel core" evidence="5">
    <location>
        <begin position="82"/>
        <end position="226"/>
    </location>
</feature>
<dbReference type="Gene3D" id="2.40.10.350">
    <property type="entry name" value="Rod shape-determining protein MreC, domain 2"/>
    <property type="match status" value="1"/>
</dbReference>
<dbReference type="RefSeq" id="WP_156469442.1">
    <property type="nucleotide sequence ID" value="NZ_CP013015.1"/>
</dbReference>
<evidence type="ECO:0000256" key="1">
    <source>
        <dbReference type="ARBA" id="ARBA00009369"/>
    </source>
</evidence>
<dbReference type="EMBL" id="CP013015">
    <property type="protein sequence ID" value="AMM41673.1"/>
    <property type="molecule type" value="Genomic_DNA"/>
</dbReference>
<dbReference type="Gene3D" id="2.40.10.340">
    <property type="entry name" value="Rod shape-determining protein MreC, domain 1"/>
    <property type="match status" value="1"/>
</dbReference>
<dbReference type="GO" id="GO:0005886">
    <property type="term" value="C:plasma membrane"/>
    <property type="evidence" value="ECO:0007669"/>
    <property type="project" value="TreeGrafter"/>
</dbReference>
<dbReference type="Proteomes" id="UP000070560">
    <property type="component" value="Chromosome"/>
</dbReference>
<comment type="similarity">
    <text evidence="1">Belongs to the MreC family.</text>
</comment>
<dbReference type="Pfam" id="PF04085">
    <property type="entry name" value="MreC"/>
    <property type="match status" value="1"/>
</dbReference>
<evidence type="ECO:0000256" key="2">
    <source>
        <dbReference type="ARBA" id="ARBA00013855"/>
    </source>
</evidence>
<accession>A0A7V1P350</accession>
<reference evidence="6 7" key="1">
    <citation type="submission" date="2015-10" db="EMBL/GenBank/DDBJ databases">
        <title>Candidatus Desulfofervidus auxilii, a hydrogenotrophic sulfate-reducing bacterium involved in the thermophilic anaerobic oxidation of methane.</title>
        <authorList>
            <person name="Krukenberg V."/>
            <person name="Richter M."/>
            <person name="Wegener G."/>
        </authorList>
    </citation>
    <scope>NUCLEOTIDE SEQUENCE [LARGE SCALE GENOMIC DNA]</scope>
    <source>
        <strain evidence="6 7">HS1</strain>
    </source>
</reference>
<evidence type="ECO:0000313" key="7">
    <source>
        <dbReference type="Proteomes" id="UP000070560"/>
    </source>
</evidence>
<keyword evidence="7" id="KW-1185">Reference proteome</keyword>
<dbReference type="InterPro" id="IPR042175">
    <property type="entry name" value="Cell/Rod_MreC_2"/>
</dbReference>
<dbReference type="PANTHER" id="PTHR34138:SF1">
    <property type="entry name" value="CELL SHAPE-DETERMINING PROTEIN MREC"/>
    <property type="match status" value="1"/>
</dbReference>
<gene>
    <name evidence="6" type="ORF">HS1_001879</name>
</gene>
<dbReference type="InterPro" id="IPR007221">
    <property type="entry name" value="MreC"/>
</dbReference>
<dbReference type="InterPro" id="IPR042177">
    <property type="entry name" value="Cell/Rod_1"/>
</dbReference>
<evidence type="ECO:0000256" key="3">
    <source>
        <dbReference type="ARBA" id="ARBA00022960"/>
    </source>
</evidence>
<dbReference type="GO" id="GO:0008360">
    <property type="term" value="P:regulation of cell shape"/>
    <property type="evidence" value="ECO:0007669"/>
    <property type="project" value="UniProtKB-KW"/>
</dbReference>
<dbReference type="OrthoDB" id="9808025at2"/>
<dbReference type="PIRSF" id="PIRSF038471">
    <property type="entry name" value="MreC"/>
    <property type="match status" value="1"/>
</dbReference>
<evidence type="ECO:0000256" key="4">
    <source>
        <dbReference type="ARBA" id="ARBA00032089"/>
    </source>
</evidence>
<keyword evidence="3" id="KW-0133">Cell shape</keyword>
<protein>
    <recommendedName>
        <fullName evidence="2">Cell shape-determining protein MreC</fullName>
    </recommendedName>
    <alternativeName>
        <fullName evidence="4">Cell shape protein MreC</fullName>
    </alternativeName>
</protein>
<dbReference type="PANTHER" id="PTHR34138">
    <property type="entry name" value="CELL SHAPE-DETERMINING PROTEIN MREC"/>
    <property type="match status" value="1"/>
</dbReference>
<dbReference type="InterPro" id="IPR055342">
    <property type="entry name" value="MreC_beta-barrel_core"/>
</dbReference>
<dbReference type="AlphaFoldDB" id="A0A7V1P350"/>
<evidence type="ECO:0000259" key="5">
    <source>
        <dbReference type="Pfam" id="PF04085"/>
    </source>
</evidence>